<dbReference type="PANTHER" id="PTHR23182:SF1">
    <property type="entry name" value="RHO GTPASE ACTIVATING PROTEIN AT 1A, ISOFORM E"/>
    <property type="match status" value="1"/>
</dbReference>
<feature type="region of interest" description="Disordered" evidence="2">
    <location>
        <begin position="236"/>
        <end position="258"/>
    </location>
</feature>
<dbReference type="SUPFAM" id="SSF48065">
    <property type="entry name" value="DBL homology domain (DH-domain)"/>
    <property type="match status" value="1"/>
</dbReference>
<dbReference type="CDD" id="cd00160">
    <property type="entry name" value="RhoGEF"/>
    <property type="match status" value="1"/>
</dbReference>
<dbReference type="Gene3D" id="2.30.29.30">
    <property type="entry name" value="Pleckstrin-homology domain (PH domain)/Phosphotyrosine-binding domain (PTB)"/>
    <property type="match status" value="1"/>
</dbReference>
<dbReference type="EMBL" id="HACG01027619">
    <property type="protein sequence ID" value="CEK74484.1"/>
    <property type="molecule type" value="Transcribed_RNA"/>
</dbReference>
<dbReference type="Gene3D" id="2.60.40.150">
    <property type="entry name" value="C2 domain"/>
    <property type="match status" value="1"/>
</dbReference>
<dbReference type="Gene3D" id="1.20.900.10">
    <property type="entry name" value="Dbl homology (DH) domain"/>
    <property type="match status" value="1"/>
</dbReference>
<reference evidence="6" key="1">
    <citation type="submission" date="2014-12" db="EMBL/GenBank/DDBJ databases">
        <title>Insight into the proteome of Arion vulgaris.</title>
        <authorList>
            <person name="Aradska J."/>
            <person name="Bulat T."/>
            <person name="Smidak R."/>
            <person name="Sarate P."/>
            <person name="Gangsoo J."/>
            <person name="Sialana F."/>
            <person name="Bilban M."/>
            <person name="Lubec G."/>
        </authorList>
    </citation>
    <scope>NUCLEOTIDE SEQUENCE</scope>
    <source>
        <tissue evidence="6">Skin</tissue>
    </source>
</reference>
<sequence>SQFYVSADIPQVNQDNESGVTYDETQDDVDKKVKDCHIFVTASSTEPDREHFELPHDIKEGVDTPENTYQFDTATDSVEHSPEFSKRLSSTSSFENLTINRILTTTSRRHYYSVSDDDELDEISASPIAESPYIKQEDYSTGSKDSGLCDDISASETSHTESHIDSDIASKEDLIAALQVNNCVEDYTDTPYHEISYLDDIINEGATQTTHVPERHHPVLKLEEDVSESLPADTFSVPSDGDEEASVNMDSSCDETDSARDGMLKMRQLLVKGVLESEKGYLATLSLLIHYKRTLEASSMSSQPVISKEDIQTIFSNIETVNTIHKEFVSSLAAKVVHWTDGEEIGEIFTIMISKLINFGNYLNNYQQAVATIHKCCQESEQFDQIAKHITVNSTMKEVTSLEDALFKPVQRVQRNTLVIHDLIKYTPEDHPDHHTLQEALKLSHRIIENFATLIPPSINTQENRRLVKSSFLVEDVGGVRKLRYIFLFSDVLVCTKRETRRNNKISFDIKWFAPLSHSSIDTRFSYSDAHKSSTKDDISELKSKLKALKRELKAEMRKSDDKDRHRSLVSLGGGLSRNIEKIKKKINQIEAQLILASPKLPFKVRIEGGKSYTLLMSTDYEREEWKETIVSLCKKSPRTDQSTNHMSSIYIQELINCVKETPQVNKIGNVLLKKDEDMLTGILNVTIHKVNGLSTACDTYCNMEMDSFGHFFFKARTTICEKTQDPAWNEDFDLELEGSETLRM</sequence>
<dbReference type="PROSITE" id="PS50004">
    <property type="entry name" value="C2"/>
    <property type="match status" value="1"/>
</dbReference>
<dbReference type="Pfam" id="PF00621">
    <property type="entry name" value="RhoGEF"/>
    <property type="match status" value="1"/>
</dbReference>
<dbReference type="InterPro" id="IPR035892">
    <property type="entry name" value="C2_domain_sf"/>
</dbReference>
<dbReference type="Pfam" id="PF19057">
    <property type="entry name" value="PH_19"/>
    <property type="match status" value="1"/>
</dbReference>
<dbReference type="GO" id="GO:0005085">
    <property type="term" value="F:guanyl-nucleotide exchange factor activity"/>
    <property type="evidence" value="ECO:0007669"/>
    <property type="project" value="InterPro"/>
</dbReference>
<dbReference type="AlphaFoldDB" id="A0A0B7A0S5"/>
<feature type="region of interest" description="Disordered" evidence="2">
    <location>
        <begin position="1"/>
        <end position="26"/>
    </location>
</feature>
<evidence type="ECO:0000313" key="6">
    <source>
        <dbReference type="EMBL" id="CEK74484.1"/>
    </source>
</evidence>
<dbReference type="SMART" id="SM00233">
    <property type="entry name" value="PH"/>
    <property type="match status" value="1"/>
</dbReference>
<protein>
    <recommendedName>
        <fullName evidence="7">DH domain-containing protein</fullName>
    </recommendedName>
</protein>
<dbReference type="SUPFAM" id="SSF49562">
    <property type="entry name" value="C2 domain (Calcium/lipid-binding domain, CaLB)"/>
    <property type="match status" value="1"/>
</dbReference>
<proteinExistence type="predicted"/>
<dbReference type="InterPro" id="IPR037769">
    <property type="entry name" value="Abr/Bcr"/>
</dbReference>
<dbReference type="PROSITE" id="PS50010">
    <property type="entry name" value="DH_2"/>
    <property type="match status" value="1"/>
</dbReference>
<organism evidence="6">
    <name type="scientific">Arion vulgaris</name>
    <dbReference type="NCBI Taxonomy" id="1028688"/>
    <lineage>
        <taxon>Eukaryota</taxon>
        <taxon>Metazoa</taxon>
        <taxon>Spiralia</taxon>
        <taxon>Lophotrochozoa</taxon>
        <taxon>Mollusca</taxon>
        <taxon>Gastropoda</taxon>
        <taxon>Heterobranchia</taxon>
        <taxon>Euthyneura</taxon>
        <taxon>Panpulmonata</taxon>
        <taxon>Eupulmonata</taxon>
        <taxon>Stylommatophora</taxon>
        <taxon>Helicina</taxon>
        <taxon>Arionoidea</taxon>
        <taxon>Arionidae</taxon>
        <taxon>Arion</taxon>
    </lineage>
</organism>
<name>A0A0B7A0S5_9EUPU</name>
<dbReference type="InterPro" id="IPR011993">
    <property type="entry name" value="PH-like_dom_sf"/>
</dbReference>
<feature type="domain" description="DH" evidence="5">
    <location>
        <begin position="266"/>
        <end position="454"/>
    </location>
</feature>
<feature type="coiled-coil region" evidence="1">
    <location>
        <begin position="532"/>
        <end position="563"/>
    </location>
</feature>
<evidence type="ECO:0008006" key="7">
    <source>
        <dbReference type="Google" id="ProtNLM"/>
    </source>
</evidence>
<dbReference type="GO" id="GO:0005096">
    <property type="term" value="F:GTPase activator activity"/>
    <property type="evidence" value="ECO:0007669"/>
    <property type="project" value="InterPro"/>
</dbReference>
<gene>
    <name evidence="6" type="primary">ORF91257</name>
</gene>
<dbReference type="SUPFAM" id="SSF50729">
    <property type="entry name" value="PH domain-like"/>
    <property type="match status" value="1"/>
</dbReference>
<feature type="domain" description="PH" evidence="3">
    <location>
        <begin position="466"/>
        <end position="635"/>
    </location>
</feature>
<evidence type="ECO:0000259" key="4">
    <source>
        <dbReference type="PROSITE" id="PS50004"/>
    </source>
</evidence>
<feature type="domain" description="C2" evidence="4">
    <location>
        <begin position="667"/>
        <end position="745"/>
    </location>
</feature>
<dbReference type="PROSITE" id="PS50003">
    <property type="entry name" value="PH_DOMAIN"/>
    <property type="match status" value="1"/>
</dbReference>
<evidence type="ECO:0000259" key="5">
    <source>
        <dbReference type="PROSITE" id="PS50010"/>
    </source>
</evidence>
<dbReference type="InterPro" id="IPR000008">
    <property type="entry name" value="C2_dom"/>
</dbReference>
<dbReference type="InterPro" id="IPR001849">
    <property type="entry name" value="PH_domain"/>
</dbReference>
<evidence type="ECO:0000256" key="2">
    <source>
        <dbReference type="SAM" id="MobiDB-lite"/>
    </source>
</evidence>
<feature type="non-terminal residue" evidence="6">
    <location>
        <position position="1"/>
    </location>
</feature>
<dbReference type="GO" id="GO:0016020">
    <property type="term" value="C:membrane"/>
    <property type="evidence" value="ECO:0007669"/>
    <property type="project" value="TreeGrafter"/>
</dbReference>
<feature type="non-terminal residue" evidence="6">
    <location>
        <position position="745"/>
    </location>
</feature>
<accession>A0A0B7A0S5</accession>
<dbReference type="PANTHER" id="PTHR23182">
    <property type="entry name" value="BREAKPOINT CLUSTER REGION PROTEIN BCR"/>
    <property type="match status" value="1"/>
</dbReference>
<dbReference type="InterPro" id="IPR035899">
    <property type="entry name" value="DBL_dom_sf"/>
</dbReference>
<dbReference type="InterPro" id="IPR000219">
    <property type="entry name" value="DH_dom"/>
</dbReference>
<keyword evidence="1" id="KW-0175">Coiled coil</keyword>
<evidence type="ECO:0000259" key="3">
    <source>
        <dbReference type="PROSITE" id="PS50003"/>
    </source>
</evidence>
<evidence type="ECO:0000256" key="1">
    <source>
        <dbReference type="SAM" id="Coils"/>
    </source>
</evidence>
<dbReference type="SMART" id="SM00325">
    <property type="entry name" value="RhoGEF"/>
    <property type="match status" value="1"/>
</dbReference>
<feature type="region of interest" description="Disordered" evidence="2">
    <location>
        <begin position="127"/>
        <end position="165"/>
    </location>
</feature>